<dbReference type="EMBL" id="JEMY01000044">
    <property type="protein sequence ID" value="EXI86293.1"/>
    <property type="molecule type" value="Genomic_DNA"/>
</dbReference>
<dbReference type="eggNOG" id="COG4969">
    <property type="taxonomic scope" value="Bacteria"/>
</dbReference>
<protein>
    <recommendedName>
        <fullName evidence="4">Transmembrane protein</fullName>
    </recommendedName>
</protein>
<comment type="caution">
    <text evidence="2">The sequence shown here is derived from an EMBL/GenBank/DDBJ whole genome shotgun (WGS) entry which is preliminary data.</text>
</comment>
<evidence type="ECO:0000313" key="2">
    <source>
        <dbReference type="EMBL" id="EXI86293.1"/>
    </source>
</evidence>
<dbReference type="STRING" id="1454004.AW11_03070"/>
<feature type="transmembrane region" description="Helical" evidence="1">
    <location>
        <begin position="9"/>
        <end position="32"/>
    </location>
</feature>
<keyword evidence="1" id="KW-0812">Transmembrane</keyword>
<evidence type="ECO:0000313" key="3">
    <source>
        <dbReference type="Proteomes" id="UP000022141"/>
    </source>
</evidence>
<proteinExistence type="predicted"/>
<evidence type="ECO:0000256" key="1">
    <source>
        <dbReference type="SAM" id="Phobius"/>
    </source>
</evidence>
<keyword evidence="1" id="KW-0472">Membrane</keyword>
<organism evidence="2 3">
    <name type="scientific">Accumulibacter regalis</name>
    <dbReference type="NCBI Taxonomy" id="522306"/>
    <lineage>
        <taxon>Bacteria</taxon>
        <taxon>Pseudomonadati</taxon>
        <taxon>Pseudomonadota</taxon>
        <taxon>Betaproteobacteria</taxon>
        <taxon>Candidatus Accumulibacter</taxon>
    </lineage>
</organism>
<dbReference type="Proteomes" id="UP000022141">
    <property type="component" value="Unassembled WGS sequence"/>
</dbReference>
<name>A0A011NU68_ACCRE</name>
<accession>A0A011NU68</accession>
<evidence type="ECO:0008006" key="4">
    <source>
        <dbReference type="Google" id="ProtNLM"/>
    </source>
</evidence>
<keyword evidence="1" id="KW-1133">Transmembrane helix</keyword>
<gene>
    <name evidence="2" type="ORF">AW11_03070</name>
</gene>
<dbReference type="Pfam" id="PF16137">
    <property type="entry name" value="DUF4845"/>
    <property type="match status" value="1"/>
</dbReference>
<sequence>MTIKRQRGLALSALLLWGIVIGLVAILVIRVLPDVIEYFKIRHAVKVVAAESSGKTVPEIRQAYGRYAEVEHIKTFGPADLDVFKEDNQVVVGFAYERRIPLVGNVSLLIDFSGSSSARDSGQ</sequence>
<dbReference type="AlphaFoldDB" id="A0A011NU68"/>
<keyword evidence="3" id="KW-1185">Reference proteome</keyword>
<dbReference type="PATRIC" id="fig|1454004.3.peg.3169"/>
<dbReference type="InterPro" id="IPR032314">
    <property type="entry name" value="DUF4845"/>
</dbReference>
<reference evidence="2" key="1">
    <citation type="submission" date="2014-02" db="EMBL/GenBank/DDBJ databases">
        <title>Expanding our view of genomic diversity in Candidatus Accumulibacter clades.</title>
        <authorList>
            <person name="Skennerton C.T."/>
            <person name="Barr J.J."/>
            <person name="Slater F.R."/>
            <person name="Bond P.L."/>
            <person name="Tyson G.W."/>
        </authorList>
    </citation>
    <scope>NUCLEOTIDE SEQUENCE [LARGE SCALE GENOMIC DNA]</scope>
</reference>